<evidence type="ECO:0000256" key="2">
    <source>
        <dbReference type="ARBA" id="ARBA00022490"/>
    </source>
</evidence>
<proteinExistence type="predicted"/>
<dbReference type="SMART" id="SM00243">
    <property type="entry name" value="GAS2"/>
    <property type="match status" value="1"/>
</dbReference>
<comment type="caution">
    <text evidence="7">The sequence shown here is derived from an EMBL/GenBank/DDBJ whole genome shotgun (WGS) entry which is preliminary data.</text>
</comment>
<comment type="subcellular location">
    <subcellularLocation>
        <location evidence="1">Cytoplasm</location>
        <location evidence="1">Cytoskeleton</location>
    </subcellularLocation>
</comment>
<feature type="compositionally biased region" description="Low complexity" evidence="5">
    <location>
        <begin position="1075"/>
        <end position="1093"/>
    </location>
</feature>
<evidence type="ECO:0000256" key="1">
    <source>
        <dbReference type="ARBA" id="ARBA00004245"/>
    </source>
</evidence>
<keyword evidence="2" id="KW-0963">Cytoplasm</keyword>
<sequence>MLGLRLQWEDQRIAAWDTRSQLLDELKAFSEHALWEASVYTPLSAPAPSTSTSRHSTEIVQSPESMFPHVLSMSARSARRKLAEGLVVEARGLTSRMTYYKRDILPRPGVTLDKMIETSSTKVPDLILDEQDKLENDSKIFDGLDKFIPTLQMQWKKADEFYAELMKDQATAHILLDEIAKARAEHPTSALDQSFTSRSTSLSSRLSAIGHPSTIIPRPRHPLVPDQVTANEKIHEVLSSELAIAIKLSRKAQLKVKEYHTIMHAVERVTSLSMEATELSLRLERFSDRLENGSVVPDGNGTPPDLADDRCLHPTQHGSYIALLPSLLKEIDVTDAKARKTVADLRSVLLELRGATLQPSFPEDALRIAEKLSAQLIEVEEAKKNAMKNVDVLRRARGIWMRTTDVISLMSTLRTDIMNALESQQWTAALGRDGAPLTPDSPGANSEAMTAVITPEDATSGITSIESVLSSEVQEFTAQLSHSLPPVLLHRLQTDSHNAATQIEDLRDLVRVWRLARGQSDAMRLVLAETYDLEGKVDSLREEIQESIDQTLRKPSWNNNPTVGDAFASRVGDLRVQETKFIASMTSRIPFISSTVPALPHQRSLSVSSMSPNVPQAVLVRSHSLEALQRKLTALDQVVRNDANALAMSLGTSMDALRRKLDLFSLAELARLLDNQVSNASRALQTATEHLGEKMSLCDYLLSTIEKTSSIESQSQEQMDLDQQFARLLTDVDQTSTEHSRILSQEIDMAQGTLRLMRSSPGAHDASVHDDMLNRRSRIFEDVEARVQAFQRDVASLRTKLVEGRRQAEQRAHERTLLEEREEMLRRGSLSKAELEASQRALQESELKAQAAIEEHRRRWEAEHLASSEIGADVFGNLESSPSGSKLRLRAQIAAIRIELRSIGINSAARPVFGPTGFFPTANAPNTPQAQTMRGRLNVVVAAFGKLPSHFSDSTLLGELQSLKFEIDASHPALARVEHLAMFASGVDHCDAALSDLLEHLDTFPSLPIETASPHIPDPNQAPIEQLKSRLAFCQGVMSNLHAGFDIISDDDRDKTRPVTRPTSPVSVRSTMMDSTNTASSSSAATRPPRSSTRPPPPPRTERSRLRTTTSLTSQSPLNKQYFTGPRQPSSRPPIMSHSRNSSRMSNRSVSGPSTTTTTTSSTLYSSTFSSRQRTNSVASASTPLFPAPSPSSISKSKPPTIRPPSRPPRASLPNSGAATPHSRRSISVASDRPKAPRRSYVANPKNKLDVAVGAVVNKLPADVHIEAIPTAWQDESGKYWIGDSDPKLCFCRILRSQTVMVRVGGGWVELSKFIRDHFAHLFRIDHTTPPKTLGRSSEEKWISSATLLESSSQRSPSVQDIRPTTPLVRMPLLVSASGSSQDRGRSPPGIPLMHHSPGSSPLTPMHFIRRASVEPPNMGPTAPSSKSHNAPATPAMMKTSSSATHLMTPTPSRPPVWR</sequence>
<feature type="region of interest" description="Disordered" evidence="5">
    <location>
        <begin position="1048"/>
        <end position="1243"/>
    </location>
</feature>
<evidence type="ECO:0000256" key="3">
    <source>
        <dbReference type="ARBA" id="ARBA00023212"/>
    </source>
</evidence>
<organism evidence="7 8">
    <name type="scientific">Hydnum rufescens UP504</name>
    <dbReference type="NCBI Taxonomy" id="1448309"/>
    <lineage>
        <taxon>Eukaryota</taxon>
        <taxon>Fungi</taxon>
        <taxon>Dikarya</taxon>
        <taxon>Basidiomycota</taxon>
        <taxon>Agaricomycotina</taxon>
        <taxon>Agaricomycetes</taxon>
        <taxon>Cantharellales</taxon>
        <taxon>Hydnaceae</taxon>
        <taxon>Hydnum</taxon>
    </lineage>
</organism>
<evidence type="ECO:0000256" key="5">
    <source>
        <dbReference type="SAM" id="MobiDB-lite"/>
    </source>
</evidence>
<name>A0A9P6B7A9_9AGAM</name>
<evidence type="ECO:0000313" key="7">
    <source>
        <dbReference type="EMBL" id="KAF9519064.1"/>
    </source>
</evidence>
<keyword evidence="4" id="KW-0175">Coiled coil</keyword>
<reference evidence="7" key="1">
    <citation type="journal article" date="2020" name="Nat. Commun.">
        <title>Large-scale genome sequencing of mycorrhizal fungi provides insights into the early evolution of symbiotic traits.</title>
        <authorList>
            <person name="Miyauchi S."/>
            <person name="Kiss E."/>
            <person name="Kuo A."/>
            <person name="Drula E."/>
            <person name="Kohler A."/>
            <person name="Sanchez-Garcia M."/>
            <person name="Morin E."/>
            <person name="Andreopoulos B."/>
            <person name="Barry K.W."/>
            <person name="Bonito G."/>
            <person name="Buee M."/>
            <person name="Carver A."/>
            <person name="Chen C."/>
            <person name="Cichocki N."/>
            <person name="Clum A."/>
            <person name="Culley D."/>
            <person name="Crous P.W."/>
            <person name="Fauchery L."/>
            <person name="Girlanda M."/>
            <person name="Hayes R.D."/>
            <person name="Keri Z."/>
            <person name="LaButti K."/>
            <person name="Lipzen A."/>
            <person name="Lombard V."/>
            <person name="Magnuson J."/>
            <person name="Maillard F."/>
            <person name="Murat C."/>
            <person name="Nolan M."/>
            <person name="Ohm R.A."/>
            <person name="Pangilinan J."/>
            <person name="Pereira M.F."/>
            <person name="Perotto S."/>
            <person name="Peter M."/>
            <person name="Pfister S."/>
            <person name="Riley R."/>
            <person name="Sitrit Y."/>
            <person name="Stielow J.B."/>
            <person name="Szollosi G."/>
            <person name="Zifcakova L."/>
            <person name="Stursova M."/>
            <person name="Spatafora J.W."/>
            <person name="Tedersoo L."/>
            <person name="Vaario L.M."/>
            <person name="Yamada A."/>
            <person name="Yan M."/>
            <person name="Wang P."/>
            <person name="Xu J."/>
            <person name="Bruns T."/>
            <person name="Baldrian P."/>
            <person name="Vilgalys R."/>
            <person name="Dunand C."/>
            <person name="Henrissat B."/>
            <person name="Grigoriev I.V."/>
            <person name="Hibbett D."/>
            <person name="Nagy L.G."/>
            <person name="Martin F.M."/>
        </authorList>
    </citation>
    <scope>NUCLEOTIDE SEQUENCE</scope>
    <source>
        <strain evidence="7">UP504</strain>
    </source>
</reference>
<feature type="compositionally biased region" description="Low complexity" evidence="5">
    <location>
        <begin position="1107"/>
        <end position="1118"/>
    </location>
</feature>
<dbReference type="Proteomes" id="UP000886523">
    <property type="component" value="Unassembled WGS sequence"/>
</dbReference>
<feature type="coiled-coil region" evidence="4">
    <location>
        <begin position="369"/>
        <end position="396"/>
    </location>
</feature>
<keyword evidence="3" id="KW-0206">Cytoskeleton</keyword>
<dbReference type="GO" id="GO:0008017">
    <property type="term" value="F:microtubule binding"/>
    <property type="evidence" value="ECO:0007669"/>
    <property type="project" value="InterPro"/>
</dbReference>
<dbReference type="EMBL" id="MU128920">
    <property type="protein sequence ID" value="KAF9519064.1"/>
    <property type="molecule type" value="Genomic_DNA"/>
</dbReference>
<feature type="compositionally biased region" description="Low complexity" evidence="5">
    <location>
        <begin position="1191"/>
        <end position="1200"/>
    </location>
</feature>
<feature type="domain" description="GAR" evidence="6">
    <location>
        <begin position="1244"/>
        <end position="1322"/>
    </location>
</feature>
<dbReference type="InterPro" id="IPR036534">
    <property type="entry name" value="GAR_dom_sf"/>
</dbReference>
<dbReference type="PROSITE" id="PS51460">
    <property type="entry name" value="GAR"/>
    <property type="match status" value="1"/>
</dbReference>
<evidence type="ECO:0000256" key="4">
    <source>
        <dbReference type="SAM" id="Coils"/>
    </source>
</evidence>
<dbReference type="Pfam" id="PF02187">
    <property type="entry name" value="GAS2"/>
    <property type="match status" value="1"/>
</dbReference>
<dbReference type="SUPFAM" id="SSF143575">
    <property type="entry name" value="GAS2 domain-like"/>
    <property type="match status" value="1"/>
</dbReference>
<evidence type="ECO:0000259" key="6">
    <source>
        <dbReference type="PROSITE" id="PS51460"/>
    </source>
</evidence>
<dbReference type="OrthoDB" id="10017054at2759"/>
<feature type="compositionally biased region" description="Polar residues" evidence="5">
    <location>
        <begin position="1172"/>
        <end position="1183"/>
    </location>
</feature>
<dbReference type="GO" id="GO:0005856">
    <property type="term" value="C:cytoskeleton"/>
    <property type="evidence" value="ECO:0007669"/>
    <property type="project" value="UniProtKB-SubCell"/>
</dbReference>
<feature type="compositionally biased region" description="Polar residues" evidence="5">
    <location>
        <begin position="1061"/>
        <end position="1074"/>
    </location>
</feature>
<gene>
    <name evidence="7" type="ORF">BS47DRAFT_1388479</name>
</gene>
<accession>A0A9P6B7A9</accession>
<protein>
    <recommendedName>
        <fullName evidence="6">GAR domain-containing protein</fullName>
    </recommendedName>
</protein>
<feature type="compositionally biased region" description="Polar residues" evidence="5">
    <location>
        <begin position="1119"/>
        <end position="1130"/>
    </location>
</feature>
<keyword evidence="8" id="KW-1185">Reference proteome</keyword>
<feature type="region of interest" description="Disordered" evidence="5">
    <location>
        <begin position="1377"/>
        <end position="1459"/>
    </location>
</feature>
<evidence type="ECO:0000313" key="8">
    <source>
        <dbReference type="Proteomes" id="UP000886523"/>
    </source>
</evidence>
<dbReference type="Gene3D" id="3.30.920.20">
    <property type="entry name" value="Gas2-like domain"/>
    <property type="match status" value="1"/>
</dbReference>
<dbReference type="InterPro" id="IPR003108">
    <property type="entry name" value="GAR_dom"/>
</dbReference>
<feature type="compositionally biased region" description="Polar residues" evidence="5">
    <location>
        <begin position="1439"/>
        <end position="1451"/>
    </location>
</feature>
<feature type="compositionally biased region" description="Low complexity" evidence="5">
    <location>
        <begin position="1136"/>
        <end position="1171"/>
    </location>
</feature>